<dbReference type="RefSeq" id="XP_018262893.1">
    <property type="nucleotide sequence ID" value="XM_018407682.1"/>
</dbReference>
<dbReference type="GeneID" id="28968078"/>
<reference evidence="2" key="2">
    <citation type="submission" date="2013-07" db="EMBL/GenBank/DDBJ databases">
        <authorList>
            <consortium name="The Broad Institute Genome Sequencing Platform"/>
            <person name="Cuomo C."/>
            <person name="Litvintseva A."/>
            <person name="Chen Y."/>
            <person name="Heitman J."/>
            <person name="Sun S."/>
            <person name="Springer D."/>
            <person name="Dromer F."/>
            <person name="Young S.K."/>
            <person name="Zeng Q."/>
            <person name="Gargeya S."/>
            <person name="Fitzgerald M."/>
            <person name="Abouelleil A."/>
            <person name="Alvarado L."/>
            <person name="Berlin A.M."/>
            <person name="Chapman S.B."/>
            <person name="Dewar J."/>
            <person name="Goldberg J."/>
            <person name="Griggs A."/>
            <person name="Gujja S."/>
            <person name="Hansen M."/>
            <person name="Howarth C."/>
            <person name="Imamovic A."/>
            <person name="Larimer J."/>
            <person name="McCowan C."/>
            <person name="Murphy C."/>
            <person name="Pearson M."/>
            <person name="Priest M."/>
            <person name="Roberts A."/>
            <person name="Saif S."/>
            <person name="Shea T."/>
            <person name="Sykes S."/>
            <person name="Wortman J."/>
            <person name="Nusbaum C."/>
            <person name="Birren B."/>
        </authorList>
    </citation>
    <scope>NUCLEOTIDE SEQUENCE</scope>
    <source>
        <strain evidence="2">CBS 10117</strain>
    </source>
</reference>
<name>A0A1A6A4R6_9TREE</name>
<dbReference type="OrthoDB" id="2563892at2759"/>
<gene>
    <name evidence="1" type="ORF">I303_04379</name>
    <name evidence="2" type="ORF">I303_104641</name>
</gene>
<reference evidence="2" key="3">
    <citation type="submission" date="2024-02" db="EMBL/GenBank/DDBJ databases">
        <title>Comparative genomics of Cryptococcus and Kwoniella reveals pathogenesis evolution and contrasting modes of karyotype evolution via chromosome fusion or intercentromeric recombination.</title>
        <authorList>
            <person name="Coelho M.A."/>
            <person name="David-Palma M."/>
            <person name="Shea T."/>
            <person name="Bowers K."/>
            <person name="McGinley-Smith S."/>
            <person name="Mohammad A.W."/>
            <person name="Gnirke A."/>
            <person name="Yurkov A.M."/>
            <person name="Nowrousian M."/>
            <person name="Sun S."/>
            <person name="Cuomo C.A."/>
            <person name="Heitman J."/>
        </authorList>
    </citation>
    <scope>NUCLEOTIDE SEQUENCE</scope>
    <source>
        <strain evidence="2">CBS 10117</strain>
    </source>
</reference>
<accession>A0A1A6A4R6</accession>
<protein>
    <recommendedName>
        <fullName evidence="4">BTB domain-containing protein</fullName>
    </recommendedName>
</protein>
<dbReference type="KEGG" id="kdj:28968078"/>
<sequence length="261" mass="29814">MVKIHLEHNDPTADVILLSNDKVELRVSSHKLTKMSKFFADLLTIPAPANGPKAPFDLDFPCKVIAIYLELVNSPGYCHPVILTQSSNSFHDIRGLFEMVEFTICQDSVVEHVRQAIIKFADVHGPQLLHFATSRQDLRLFRETLSLGKPMRLPGLCYTDKCSNRCGNQTCQKGIATFEEWITQMTPNYQIDILKLIIVRMTSKNRHGHHCLELNENDWSWIAGKVEPEKPLKVRVLVEGVTPRKGRQQSQYPQYECEESD</sequence>
<dbReference type="EMBL" id="CP144534">
    <property type="protein sequence ID" value="WWC62052.1"/>
    <property type="molecule type" value="Genomic_DNA"/>
</dbReference>
<dbReference type="AlphaFoldDB" id="A0A1A6A4R6"/>
<dbReference type="VEuPathDB" id="FungiDB:I303_04379"/>
<evidence type="ECO:0000313" key="3">
    <source>
        <dbReference type="Proteomes" id="UP000078595"/>
    </source>
</evidence>
<proteinExistence type="predicted"/>
<keyword evidence="3" id="KW-1185">Reference proteome</keyword>
<organism evidence="1">
    <name type="scientific">Kwoniella dejecticola CBS 10117</name>
    <dbReference type="NCBI Taxonomy" id="1296121"/>
    <lineage>
        <taxon>Eukaryota</taxon>
        <taxon>Fungi</taxon>
        <taxon>Dikarya</taxon>
        <taxon>Basidiomycota</taxon>
        <taxon>Agaricomycotina</taxon>
        <taxon>Tremellomycetes</taxon>
        <taxon>Tremellales</taxon>
        <taxon>Cryptococcaceae</taxon>
        <taxon>Kwoniella</taxon>
    </lineage>
</organism>
<dbReference type="Proteomes" id="UP000078595">
    <property type="component" value="Chromosome 5"/>
</dbReference>
<evidence type="ECO:0000313" key="1">
    <source>
        <dbReference type="EMBL" id="OBR85051.1"/>
    </source>
</evidence>
<dbReference type="EMBL" id="KI894031">
    <property type="protein sequence ID" value="OBR85051.1"/>
    <property type="molecule type" value="Genomic_DNA"/>
</dbReference>
<reference evidence="1" key="1">
    <citation type="submission" date="2013-07" db="EMBL/GenBank/DDBJ databases">
        <title>The Genome Sequence of Cryptococcus dejecticola CBS10117.</title>
        <authorList>
            <consortium name="The Broad Institute Genome Sequencing Platform"/>
            <person name="Cuomo C."/>
            <person name="Litvintseva A."/>
            <person name="Chen Y."/>
            <person name="Heitman J."/>
            <person name="Sun S."/>
            <person name="Springer D."/>
            <person name="Dromer F."/>
            <person name="Young S.K."/>
            <person name="Zeng Q."/>
            <person name="Gargeya S."/>
            <person name="Fitzgerald M."/>
            <person name="Abouelleil A."/>
            <person name="Alvarado L."/>
            <person name="Berlin A.M."/>
            <person name="Chapman S.B."/>
            <person name="Dewar J."/>
            <person name="Goldberg J."/>
            <person name="Griggs A."/>
            <person name="Gujja S."/>
            <person name="Hansen M."/>
            <person name="Howarth C."/>
            <person name="Imamovic A."/>
            <person name="Larimer J."/>
            <person name="McCowan C."/>
            <person name="Murphy C."/>
            <person name="Pearson M."/>
            <person name="Priest M."/>
            <person name="Roberts A."/>
            <person name="Saif S."/>
            <person name="Shea T."/>
            <person name="Sykes S."/>
            <person name="Wortman J."/>
            <person name="Nusbaum C."/>
            <person name="Birren B."/>
        </authorList>
    </citation>
    <scope>NUCLEOTIDE SEQUENCE [LARGE SCALE GENOMIC DNA]</scope>
    <source>
        <strain evidence="1">CBS 10117</strain>
    </source>
</reference>
<evidence type="ECO:0008006" key="4">
    <source>
        <dbReference type="Google" id="ProtNLM"/>
    </source>
</evidence>
<evidence type="ECO:0000313" key="2">
    <source>
        <dbReference type="EMBL" id="WWC62052.1"/>
    </source>
</evidence>